<accession>A0A4Y7TCT0</accession>
<dbReference type="PANTHER" id="PTHR21373">
    <property type="entry name" value="GLUCOSE REPRESSIBLE PROTEIN MAK10"/>
    <property type="match status" value="1"/>
</dbReference>
<comment type="caution">
    <text evidence="6">The sequence shown here is derived from an EMBL/GenBank/DDBJ whole genome shotgun (WGS) entry which is preliminary data.</text>
</comment>
<dbReference type="Proteomes" id="UP000298030">
    <property type="component" value="Unassembled WGS sequence"/>
</dbReference>
<reference evidence="6 7" key="1">
    <citation type="journal article" date="2019" name="Nat. Ecol. Evol.">
        <title>Megaphylogeny resolves global patterns of mushroom evolution.</title>
        <authorList>
            <person name="Varga T."/>
            <person name="Krizsan K."/>
            <person name="Foldi C."/>
            <person name="Dima B."/>
            <person name="Sanchez-Garcia M."/>
            <person name="Sanchez-Ramirez S."/>
            <person name="Szollosi G.J."/>
            <person name="Szarkandi J.G."/>
            <person name="Papp V."/>
            <person name="Albert L."/>
            <person name="Andreopoulos W."/>
            <person name="Angelini C."/>
            <person name="Antonin V."/>
            <person name="Barry K.W."/>
            <person name="Bougher N.L."/>
            <person name="Buchanan P."/>
            <person name="Buyck B."/>
            <person name="Bense V."/>
            <person name="Catcheside P."/>
            <person name="Chovatia M."/>
            <person name="Cooper J."/>
            <person name="Damon W."/>
            <person name="Desjardin D."/>
            <person name="Finy P."/>
            <person name="Geml J."/>
            <person name="Haridas S."/>
            <person name="Hughes K."/>
            <person name="Justo A."/>
            <person name="Karasinski D."/>
            <person name="Kautmanova I."/>
            <person name="Kiss B."/>
            <person name="Kocsube S."/>
            <person name="Kotiranta H."/>
            <person name="LaButti K.M."/>
            <person name="Lechner B.E."/>
            <person name="Liimatainen K."/>
            <person name="Lipzen A."/>
            <person name="Lukacs Z."/>
            <person name="Mihaltcheva S."/>
            <person name="Morgado L.N."/>
            <person name="Niskanen T."/>
            <person name="Noordeloos M.E."/>
            <person name="Ohm R.A."/>
            <person name="Ortiz-Santana B."/>
            <person name="Ovrebo C."/>
            <person name="Racz N."/>
            <person name="Riley R."/>
            <person name="Savchenko A."/>
            <person name="Shiryaev A."/>
            <person name="Soop K."/>
            <person name="Spirin V."/>
            <person name="Szebenyi C."/>
            <person name="Tomsovsky M."/>
            <person name="Tulloss R.E."/>
            <person name="Uehling J."/>
            <person name="Grigoriev I.V."/>
            <person name="Vagvolgyi C."/>
            <person name="Papp T."/>
            <person name="Martin F.M."/>
            <person name="Miettinen O."/>
            <person name="Hibbett D.S."/>
            <person name="Nagy L.G."/>
        </authorList>
    </citation>
    <scope>NUCLEOTIDE SEQUENCE [LARGE SCALE GENOMIC DNA]</scope>
    <source>
        <strain evidence="6 7">FP101781</strain>
    </source>
</reference>
<evidence type="ECO:0000256" key="3">
    <source>
        <dbReference type="ARBA" id="ARBA00022490"/>
    </source>
</evidence>
<evidence type="ECO:0008006" key="8">
    <source>
        <dbReference type="Google" id="ProtNLM"/>
    </source>
</evidence>
<organism evidence="6 7">
    <name type="scientific">Coprinellus micaceus</name>
    <name type="common">Glistening ink-cap mushroom</name>
    <name type="synonym">Coprinus micaceus</name>
    <dbReference type="NCBI Taxonomy" id="71717"/>
    <lineage>
        <taxon>Eukaryota</taxon>
        <taxon>Fungi</taxon>
        <taxon>Dikarya</taxon>
        <taxon>Basidiomycota</taxon>
        <taxon>Agaricomycotina</taxon>
        <taxon>Agaricomycetes</taxon>
        <taxon>Agaricomycetidae</taxon>
        <taxon>Agaricales</taxon>
        <taxon>Agaricineae</taxon>
        <taxon>Psathyrellaceae</taxon>
        <taxon>Coprinellus</taxon>
    </lineage>
</organism>
<protein>
    <recommendedName>
        <fullName evidence="8">Mak10-domain-containing protein</fullName>
    </recommendedName>
</protein>
<evidence type="ECO:0000259" key="5">
    <source>
        <dbReference type="Pfam" id="PF25789"/>
    </source>
</evidence>
<dbReference type="InterPro" id="IPR057983">
    <property type="entry name" value="NAA35-like_N"/>
</dbReference>
<dbReference type="Pfam" id="PF25789">
    <property type="entry name" value="TPR_NAA35"/>
    <property type="match status" value="1"/>
</dbReference>
<keyword evidence="3" id="KW-0963">Cytoplasm</keyword>
<dbReference type="InterPro" id="IPR057982">
    <property type="entry name" value="TPR_NAA35"/>
</dbReference>
<dbReference type="AlphaFoldDB" id="A0A4Y7TCT0"/>
<proteinExistence type="inferred from homology"/>
<dbReference type="GO" id="GO:0031417">
    <property type="term" value="C:NatC complex"/>
    <property type="evidence" value="ECO:0007669"/>
    <property type="project" value="InterPro"/>
</dbReference>
<evidence type="ECO:0000256" key="1">
    <source>
        <dbReference type="ARBA" id="ARBA00004496"/>
    </source>
</evidence>
<feature type="domain" description="NAA35-like TPR repeats" evidence="5">
    <location>
        <begin position="312"/>
        <end position="480"/>
    </location>
</feature>
<keyword evidence="7" id="KW-1185">Reference proteome</keyword>
<evidence type="ECO:0000313" key="7">
    <source>
        <dbReference type="Proteomes" id="UP000298030"/>
    </source>
</evidence>
<dbReference type="Pfam" id="PF04112">
    <property type="entry name" value="Mak10"/>
    <property type="match status" value="1"/>
</dbReference>
<name>A0A4Y7TCT0_COPMI</name>
<comment type="similarity">
    <text evidence="2">Belongs to the MAK10 family.</text>
</comment>
<evidence type="ECO:0000256" key="2">
    <source>
        <dbReference type="ARBA" id="ARBA00006289"/>
    </source>
</evidence>
<dbReference type="EMBL" id="QPFP01000019">
    <property type="protein sequence ID" value="TEB31372.1"/>
    <property type="molecule type" value="Genomic_DNA"/>
</dbReference>
<evidence type="ECO:0000313" key="6">
    <source>
        <dbReference type="EMBL" id="TEB31372.1"/>
    </source>
</evidence>
<gene>
    <name evidence="6" type="ORF">FA13DRAFT_1663668</name>
</gene>
<dbReference type="OrthoDB" id="269405at2759"/>
<feature type="domain" description="NAA35-like N-terminal" evidence="4">
    <location>
        <begin position="4"/>
        <end position="163"/>
    </location>
</feature>
<comment type="subcellular location">
    <subcellularLocation>
        <location evidence="1">Cytoplasm</location>
    </subcellularLocation>
</comment>
<dbReference type="InterPro" id="IPR007244">
    <property type="entry name" value="Naa35_N"/>
</dbReference>
<dbReference type="PANTHER" id="PTHR21373:SF0">
    <property type="entry name" value="N-ALPHA-ACETYLTRANSFERASE 35, NATC AUXILIARY SUBUNIT"/>
    <property type="match status" value="1"/>
</dbReference>
<dbReference type="STRING" id="71717.A0A4Y7TCT0"/>
<sequence length="649" mass="74831">MDPEQMYFMEGFTLMDAMSAFEIGEPRLDTGFNGANPPPPFNPLVPLLPEEVCWILDRALGYELEWHSGNMLAHTVFTLAYVFHLGDIESDAMFPVFLTEDNPERPIELITSILGPCVQGLLKSVDLTWREMHNNDLIEDTEDWQSDKCEVPVMEGVSTQFVIDNLHRAAKFVGSSTRIPNVWRHPLRARILLRKALLELYNTSICRSHTEYQNLLDHARDCFNFIASQPPIHISADSPAHRAFDPYISRRLSTSVPVRVIPVPSEQDIWDGVSKLLDSLQEVKSLVLCHHPRTWEVIVGKLRLWVNDGPRSAYVRSIAQTSYYNGLLILEQFTFAWVLDQLFLETVGQTWASIVTAVKNAWTKETPPPIPQIERRMYKLILHHAKSPWLNPPRLRRYLMKAVIDWHAVYDHCLDIADTLKDEGIHDHIACKLPNIALLFRLEAMREITLSGFQLELYTPVERPHAYWYAAKVIEAHLECYDELLPFLPTDSRPYHEMEYRHRLLLALGATCSALFLLTRVLVPLDWEETQYAFYRRWKWAYRPDYERIRAAPVAHPDLYEFIQSMDDETISPADQIAFAKGVINELLKSDLAAGWAEQWAPLRIRFLQQFLAACDRLSNLPSTTEELESFDPLRRLKWDAATGASLVS</sequence>
<evidence type="ECO:0000259" key="4">
    <source>
        <dbReference type="Pfam" id="PF04112"/>
    </source>
</evidence>